<accession>A0A7L5E5S6</accession>
<proteinExistence type="predicted"/>
<dbReference type="Pfam" id="PF01638">
    <property type="entry name" value="HxlR"/>
    <property type="match status" value="1"/>
</dbReference>
<dbReference type="RefSeq" id="WP_169607380.1">
    <property type="nucleotide sequence ID" value="NZ_CP051682.1"/>
</dbReference>
<protein>
    <submittedName>
        <fullName evidence="2">Winged helix-turn-helix transcriptional regulator</fullName>
    </submittedName>
</protein>
<dbReference type="InterPro" id="IPR036388">
    <property type="entry name" value="WH-like_DNA-bd_sf"/>
</dbReference>
<dbReference type="InterPro" id="IPR036390">
    <property type="entry name" value="WH_DNA-bd_sf"/>
</dbReference>
<dbReference type="PROSITE" id="PS51118">
    <property type="entry name" value="HTH_HXLR"/>
    <property type="match status" value="1"/>
</dbReference>
<evidence type="ECO:0000313" key="2">
    <source>
        <dbReference type="EMBL" id="QJD96213.1"/>
    </source>
</evidence>
<dbReference type="Gene3D" id="1.10.10.10">
    <property type="entry name" value="Winged helix-like DNA-binding domain superfamily/Winged helix DNA-binding domain"/>
    <property type="match status" value="1"/>
</dbReference>
<dbReference type="SUPFAM" id="SSF46785">
    <property type="entry name" value="Winged helix' DNA-binding domain"/>
    <property type="match status" value="1"/>
</dbReference>
<dbReference type="EMBL" id="CP051682">
    <property type="protein sequence ID" value="QJD96213.1"/>
    <property type="molecule type" value="Genomic_DNA"/>
</dbReference>
<keyword evidence="3" id="KW-1185">Reference proteome</keyword>
<dbReference type="InterPro" id="IPR002577">
    <property type="entry name" value="HTH_HxlR"/>
</dbReference>
<name>A0A7L5E5S6_9SPHI</name>
<sequence length="92" mass="10332">MPTVTEMTLSLQLKQLEEDGMVSRKVYGDKPPVKVIYSFTDLGKFFIPVLDAVPHGVINFCKARQSPLHKFTSPVSTGLDGLFRRYTITAEK</sequence>
<reference evidence="2 3" key="1">
    <citation type="submission" date="2020-04" db="EMBL/GenBank/DDBJ databases">
        <title>Genome sequencing of novel species.</title>
        <authorList>
            <person name="Heo J."/>
            <person name="Kim S.-J."/>
            <person name="Kim J.-S."/>
            <person name="Hong S.-B."/>
            <person name="Kwon S.-W."/>
        </authorList>
    </citation>
    <scope>NUCLEOTIDE SEQUENCE [LARGE SCALE GENOMIC DNA]</scope>
    <source>
        <strain evidence="2 3">F39-2</strain>
    </source>
</reference>
<dbReference type="KEGG" id="mrob:HH214_10215"/>
<evidence type="ECO:0000313" key="3">
    <source>
        <dbReference type="Proteomes" id="UP000503278"/>
    </source>
</evidence>
<gene>
    <name evidence="2" type="ORF">HH214_10215</name>
</gene>
<evidence type="ECO:0000259" key="1">
    <source>
        <dbReference type="PROSITE" id="PS51118"/>
    </source>
</evidence>
<organism evidence="2 3">
    <name type="scientific">Mucilaginibacter robiniae</name>
    <dbReference type="NCBI Taxonomy" id="2728022"/>
    <lineage>
        <taxon>Bacteria</taxon>
        <taxon>Pseudomonadati</taxon>
        <taxon>Bacteroidota</taxon>
        <taxon>Sphingobacteriia</taxon>
        <taxon>Sphingobacteriales</taxon>
        <taxon>Sphingobacteriaceae</taxon>
        <taxon>Mucilaginibacter</taxon>
    </lineage>
</organism>
<feature type="domain" description="HTH hxlR-type" evidence="1">
    <location>
        <begin position="1"/>
        <end position="65"/>
    </location>
</feature>
<dbReference type="Proteomes" id="UP000503278">
    <property type="component" value="Chromosome"/>
</dbReference>
<dbReference type="AlphaFoldDB" id="A0A7L5E5S6"/>